<dbReference type="GO" id="GO:0051536">
    <property type="term" value="F:iron-sulfur cluster binding"/>
    <property type="evidence" value="ECO:0007669"/>
    <property type="project" value="InterPro"/>
</dbReference>
<dbReference type="InterPro" id="IPR041414">
    <property type="entry name" value="Raco-like_middle"/>
</dbReference>
<dbReference type="InterPro" id="IPR036010">
    <property type="entry name" value="2Fe-2S_ferredoxin-like_sf"/>
</dbReference>
<name>A0A133UMA6_9EURY</name>
<dbReference type="InterPro" id="IPR042259">
    <property type="entry name" value="Raco-like_middle_sf"/>
</dbReference>
<dbReference type="Gene3D" id="3.10.20.880">
    <property type="match status" value="1"/>
</dbReference>
<dbReference type="InterPro" id="IPR001041">
    <property type="entry name" value="2Fe-2S_ferredoxin-type"/>
</dbReference>
<dbReference type="SUPFAM" id="SSF53067">
    <property type="entry name" value="Actin-like ATPase domain"/>
    <property type="match status" value="1"/>
</dbReference>
<accession>A0A133UMA6</accession>
<dbReference type="Pfam" id="PF00111">
    <property type="entry name" value="Fer2"/>
    <property type="match status" value="1"/>
</dbReference>
<dbReference type="PROSITE" id="PS51085">
    <property type="entry name" value="2FE2S_FER_2"/>
    <property type="match status" value="1"/>
</dbReference>
<dbReference type="PANTHER" id="PTHR42895">
    <property type="entry name" value="IRON-SULFUR CLUSTER-BINDING PROTEIN-RELATED"/>
    <property type="match status" value="1"/>
</dbReference>
<dbReference type="InterPro" id="IPR043129">
    <property type="entry name" value="ATPase_NBD"/>
</dbReference>
<dbReference type="Pfam" id="PF17651">
    <property type="entry name" value="Raco_middle"/>
    <property type="match status" value="1"/>
</dbReference>
<protein>
    <recommendedName>
        <fullName evidence="1">2Fe-2S ferredoxin-type domain-containing protein</fullName>
    </recommendedName>
</protein>
<dbReference type="AlphaFoldDB" id="A0A133UMA6"/>
<dbReference type="Pfam" id="PF17650">
    <property type="entry name" value="RACo_linker"/>
    <property type="match status" value="1"/>
</dbReference>
<evidence type="ECO:0000313" key="3">
    <source>
        <dbReference type="Proteomes" id="UP000070284"/>
    </source>
</evidence>
<dbReference type="InterPro" id="IPR052911">
    <property type="entry name" value="Corrinoid_activation_enz"/>
</dbReference>
<dbReference type="InterPro" id="IPR040506">
    <property type="entry name" value="RACo_linker"/>
</dbReference>
<comment type="caution">
    <text evidence="2">The sequence shown here is derived from an EMBL/GenBank/DDBJ whole genome shotgun (WGS) entry which is preliminary data.</text>
</comment>
<keyword evidence="3" id="KW-1185">Reference proteome</keyword>
<dbReference type="EMBL" id="LHXO01000019">
    <property type="protein sequence ID" value="KXA95297.1"/>
    <property type="molecule type" value="Genomic_DNA"/>
</dbReference>
<dbReference type="SUPFAM" id="SSF54292">
    <property type="entry name" value="2Fe-2S ferredoxin-like"/>
    <property type="match status" value="1"/>
</dbReference>
<dbReference type="PANTHER" id="PTHR42895:SF2">
    <property type="entry name" value="IRON-SULFUR CLUSTER PROTEIN"/>
    <property type="match status" value="1"/>
</dbReference>
<dbReference type="Pfam" id="PF14574">
    <property type="entry name" value="RACo_C_ter"/>
    <property type="match status" value="1"/>
</dbReference>
<dbReference type="InterPro" id="IPR012675">
    <property type="entry name" value="Beta-grasp_dom_sf"/>
</dbReference>
<reference evidence="2 3" key="1">
    <citation type="journal article" date="2016" name="Sci. Rep.">
        <title>Metabolic traits of an uncultured archaeal lineage -MSBL1- from brine pools of the Red Sea.</title>
        <authorList>
            <person name="Mwirichia R."/>
            <person name="Alam I."/>
            <person name="Rashid M."/>
            <person name="Vinu M."/>
            <person name="Ba-Alawi W."/>
            <person name="Anthony Kamau A."/>
            <person name="Kamanda Ngugi D."/>
            <person name="Goker M."/>
            <person name="Klenk H.P."/>
            <person name="Bajic V."/>
            <person name="Stingl U."/>
        </authorList>
    </citation>
    <scope>NUCLEOTIDE SEQUENCE [LARGE SCALE GENOMIC DNA]</scope>
    <source>
        <strain evidence="2">SCGC-AAA259E19</strain>
    </source>
</reference>
<feature type="domain" description="2Fe-2S ferredoxin-type" evidence="1">
    <location>
        <begin position="5"/>
        <end position="102"/>
    </location>
</feature>
<organism evidence="2 3">
    <name type="scientific">candidate division MSBL1 archaeon SCGC-AAA259E19</name>
    <dbReference type="NCBI Taxonomy" id="1698264"/>
    <lineage>
        <taxon>Archaea</taxon>
        <taxon>Methanobacteriati</taxon>
        <taxon>Methanobacteriota</taxon>
        <taxon>candidate division MSBL1</taxon>
    </lineage>
</organism>
<evidence type="ECO:0000313" key="2">
    <source>
        <dbReference type="EMBL" id="KXA95297.1"/>
    </source>
</evidence>
<sequence length="628" mass="68956">MTDKCEVIIKSEAERTGGEFDSGTSILEAAKKLGVRINSLCGGKRTCGKCKVIVGKGKDNISRLTDEEEKLLSRSEMEDNYRLACATRVRNGPVMVSIPKSSRSKDQIVLTEGIRLDFEKNPAVREYPLEVSAPSLDDWTADFERISRGLAERYGITVESIDYTTQRDLPQDMREDSKGDSWETSLIVWNEEEILDVKCEGGEGIYGLAVDLGTTTIAGYLMDLESGETVSVNSRVNPQVELGEDVISRISQVTEDEEKRNRAQRIVADQINEMIGDACGDAGVDRNEIYEISMCGNTAMHHLFLGIYPEYVSSPPYPAGRQSSTHLKARGLGIDINPSGYLYCFPVNAGWVGGDNIAVMLTTEIYERPDMSLVVDIGTNGEIALGNEEGSYVCSTAAGPALEGGNIKYGMRAARGAIERVRVNPSDLEPSVETINNSKPRGVCGSGIIDAIAEMRRTGILRSDGRFNEQIKSCKRIREGEEGTKEYVLASNDENSSGSEIVITQKDVREVQKAKGAIQAGARLLMEKLEVEDIDRIFLAGAFGNKIDKSSAERIGLFPNCNPDEVKNIGNAAGSGAQMALMSVEKRREAEEIPGMVEYVEVAGTEEFRKHYLDAIHIPHRDQSLYRE</sequence>
<gene>
    <name evidence="2" type="ORF">AKJ65_02115</name>
</gene>
<dbReference type="Gene3D" id="3.10.20.30">
    <property type="match status" value="1"/>
</dbReference>
<dbReference type="Proteomes" id="UP000070284">
    <property type="component" value="Unassembled WGS sequence"/>
</dbReference>
<dbReference type="Gene3D" id="3.30.420.480">
    <property type="entry name" value="Domain of unknown function (DUF4445)"/>
    <property type="match status" value="1"/>
</dbReference>
<evidence type="ECO:0000259" key="1">
    <source>
        <dbReference type="PROSITE" id="PS51085"/>
    </source>
</evidence>
<dbReference type="InterPro" id="IPR027980">
    <property type="entry name" value="RACo_C"/>
</dbReference>
<dbReference type="CDD" id="cd00207">
    <property type="entry name" value="fer2"/>
    <property type="match status" value="1"/>
</dbReference>
<proteinExistence type="predicted"/>